<organism evidence="1 2">
    <name type="scientific">Sinorhizobium glycinis</name>
    <dbReference type="NCBI Taxonomy" id="1472378"/>
    <lineage>
        <taxon>Bacteria</taxon>
        <taxon>Pseudomonadati</taxon>
        <taxon>Pseudomonadota</taxon>
        <taxon>Alphaproteobacteria</taxon>
        <taxon>Hyphomicrobiales</taxon>
        <taxon>Rhizobiaceae</taxon>
        <taxon>Sinorhizobium/Ensifer group</taxon>
        <taxon>Sinorhizobium</taxon>
    </lineage>
</organism>
<keyword evidence="2" id="KW-1185">Reference proteome</keyword>
<evidence type="ECO:0000313" key="2">
    <source>
        <dbReference type="Proteomes" id="UP000094025"/>
    </source>
</evidence>
<evidence type="ECO:0000313" key="1">
    <source>
        <dbReference type="EMBL" id="OAP38448.1"/>
    </source>
</evidence>
<dbReference type="AlphaFoldDB" id="A0A178XT48"/>
<sequence>MMETSLQTNELIKHRAREFEAAVGDLFANLGYQVRAQVRLGQMRLDFVVNLGGPPVPVEVLLPSADNAMSRIRVAAERLTRYLRPKPPSPIQSS</sequence>
<dbReference type="EMBL" id="LPUX01000061">
    <property type="protein sequence ID" value="OAP38448.1"/>
    <property type="molecule type" value="Genomic_DNA"/>
</dbReference>
<proteinExistence type="predicted"/>
<gene>
    <name evidence="1" type="ORF">AU381_23055</name>
</gene>
<protein>
    <submittedName>
        <fullName evidence="1">Uncharacterized protein</fullName>
    </submittedName>
</protein>
<name>A0A178XT48_9HYPH</name>
<comment type="caution">
    <text evidence="1">The sequence shown here is derived from an EMBL/GenBank/DDBJ whole genome shotgun (WGS) entry which is preliminary data.</text>
</comment>
<dbReference type="STRING" id="1472378.AU381_23055"/>
<accession>A0A178XT48</accession>
<reference evidence="1 2" key="1">
    <citation type="journal article" date="2016" name="Int. J. Syst. Evol. Microbiol.">
        <title>Ensifer glycinis sp. nov., an novel rhizobial species associated with Glycine spp.</title>
        <authorList>
            <person name="Yan H."/>
            <person name="Yan J."/>
            <person name="Sui X.H."/>
            <person name="Wang E.T."/>
            <person name="Chen W.X."/>
            <person name="Zhang X.X."/>
            <person name="Chen W.F."/>
        </authorList>
    </citation>
    <scope>NUCLEOTIDE SEQUENCE [LARGE SCALE GENOMIC DNA]</scope>
    <source>
        <strain evidence="1 2">CCBAU 23380</strain>
    </source>
</reference>
<dbReference type="Proteomes" id="UP000094025">
    <property type="component" value="Unassembled WGS sequence"/>
</dbReference>